<evidence type="ECO:0000259" key="2">
    <source>
        <dbReference type="PROSITE" id="PS50994"/>
    </source>
</evidence>
<dbReference type="GO" id="GO:0015074">
    <property type="term" value="P:DNA integration"/>
    <property type="evidence" value="ECO:0007669"/>
    <property type="project" value="InterPro"/>
</dbReference>
<feature type="domain" description="Integrase catalytic" evidence="2">
    <location>
        <begin position="158"/>
        <end position="290"/>
    </location>
</feature>
<reference evidence="3 4" key="1">
    <citation type="submission" date="2019-05" db="EMBL/GenBank/DDBJ databases">
        <title>Streptomyces marianii sp. nov., a novel marine actinomycete from southern coast of India.</title>
        <authorList>
            <person name="Iniyan A.M."/>
            <person name="Wink J."/>
            <person name="Ramprasad E."/>
            <person name="Ramana C.V."/>
            <person name="Bunk B."/>
            <person name="Sproer C."/>
            <person name="Joseph F.-J.R.S."/>
            <person name="Vincent S.G.P."/>
        </authorList>
    </citation>
    <scope>NUCLEOTIDE SEQUENCE [LARGE SCALE GENOMIC DNA]</scope>
    <source>
        <strain evidence="3 4">ICN19</strain>
    </source>
</reference>
<evidence type="ECO:0000313" key="4">
    <source>
        <dbReference type="Proteomes" id="UP000305921"/>
    </source>
</evidence>
<dbReference type="InterPro" id="IPR001584">
    <property type="entry name" value="Integrase_cat-core"/>
</dbReference>
<evidence type="ECO:0000256" key="1">
    <source>
        <dbReference type="SAM" id="MobiDB-lite"/>
    </source>
</evidence>
<dbReference type="Proteomes" id="UP000305921">
    <property type="component" value="Unassembled WGS sequence"/>
</dbReference>
<dbReference type="OrthoDB" id="3542865at2"/>
<feature type="region of interest" description="Disordered" evidence="1">
    <location>
        <begin position="1"/>
        <end position="124"/>
    </location>
</feature>
<sequence length="391" mass="43245">MFLAPWFGRPMGSPDGKENVRRGRHHRDLRPLVRGPLEERAGRVTGGGPQDGQEVPGAGGGVRDHPGRPADERGRLGRADRGVFPPGSSTGGCGSHLVRHRPTPLLHSGLAGNGDGLHDPPAAAGRAQTEGVDLLVPPLVHATLPDEVSRSQVTVLRDEIEPGEEAQIDYGFLGQWTNPRTSKRHRVWAFVMVLPCSRHMFVRPVLHLDQHAWTEAHVAAFRYFDGVPRRLAPDNLKTGVDKPDLYDPKINKAYAELATHYGALVDPARASKPKDKPRVERPMPYVRDSFWRGREFTSIEHMQTEAVTWASRSPGNGSAGRWAGHRRWPCSAPSRRPPCCRCRPLRSPWPAGRRPPSPRPRYGSEPPCRRSSARTGRPGRSGPSKYRTRSA</sequence>
<feature type="compositionally biased region" description="Basic and acidic residues" evidence="1">
    <location>
        <begin position="62"/>
        <end position="81"/>
    </location>
</feature>
<keyword evidence="4" id="KW-1185">Reference proteome</keyword>
<dbReference type="PANTHER" id="PTHR35004:SF8">
    <property type="entry name" value="TRANSPOSASE RV3428C-RELATED"/>
    <property type="match status" value="1"/>
</dbReference>
<evidence type="ECO:0000313" key="3">
    <source>
        <dbReference type="EMBL" id="TLQ47883.1"/>
    </source>
</evidence>
<protein>
    <submittedName>
        <fullName evidence="3">Transposase family protein</fullName>
    </submittedName>
</protein>
<accession>A0A5R9EJ61</accession>
<name>A0A5R9EJ61_9ACTN</name>
<dbReference type="EMBL" id="VAWE01000001">
    <property type="protein sequence ID" value="TLQ47883.1"/>
    <property type="molecule type" value="Genomic_DNA"/>
</dbReference>
<proteinExistence type="predicted"/>
<dbReference type="Pfam" id="PF00665">
    <property type="entry name" value="rve"/>
    <property type="match status" value="1"/>
</dbReference>
<gene>
    <name evidence="3" type="ORF">FEF34_37685</name>
</gene>
<dbReference type="InterPro" id="IPR012337">
    <property type="entry name" value="RNaseH-like_sf"/>
</dbReference>
<comment type="caution">
    <text evidence="3">The sequence shown here is derived from an EMBL/GenBank/DDBJ whole genome shotgun (WGS) entry which is preliminary data.</text>
</comment>
<dbReference type="AlphaFoldDB" id="A0A5R9EJ61"/>
<feature type="region of interest" description="Disordered" evidence="1">
    <location>
        <begin position="310"/>
        <end position="391"/>
    </location>
</feature>
<dbReference type="PROSITE" id="PS50994">
    <property type="entry name" value="INTEGRASE"/>
    <property type="match status" value="1"/>
</dbReference>
<dbReference type="PANTHER" id="PTHR35004">
    <property type="entry name" value="TRANSPOSASE RV3428C-RELATED"/>
    <property type="match status" value="1"/>
</dbReference>
<dbReference type="SUPFAM" id="SSF53098">
    <property type="entry name" value="Ribonuclease H-like"/>
    <property type="match status" value="1"/>
</dbReference>
<organism evidence="3 4">
    <name type="scientific">Streptomyces marianii</name>
    <dbReference type="NCBI Taxonomy" id="1817406"/>
    <lineage>
        <taxon>Bacteria</taxon>
        <taxon>Bacillati</taxon>
        <taxon>Actinomycetota</taxon>
        <taxon>Actinomycetes</taxon>
        <taxon>Kitasatosporales</taxon>
        <taxon>Streptomycetaceae</taxon>
        <taxon>Streptomyces</taxon>
    </lineage>
</organism>